<reference evidence="1 2" key="1">
    <citation type="submission" date="2007-01" db="EMBL/GenBank/DDBJ databases">
        <title>Draft genome sequence of Collinsella aerofaciens (ATCC 25986).</title>
        <authorList>
            <person name="Sudarsanam P."/>
            <person name="Ley R."/>
            <person name="Guruge J."/>
            <person name="Turnbaugh P.J."/>
            <person name="Mahowald M."/>
            <person name="Liep D."/>
            <person name="Gordon J."/>
        </authorList>
    </citation>
    <scope>NUCLEOTIDE SEQUENCE [LARGE SCALE GENOMIC DNA]</scope>
    <source>
        <strain evidence="2">ATCC 25986 / DSM 3979 / JCM 10188 / KCTC 3647 / NCTC 11838 / VPI 1003</strain>
    </source>
</reference>
<dbReference type="EMBL" id="AAVN02000009">
    <property type="protein sequence ID" value="EBA38917.1"/>
    <property type="molecule type" value="Genomic_DNA"/>
</dbReference>
<protein>
    <submittedName>
        <fullName evidence="1">Uncharacterized protein</fullName>
    </submittedName>
</protein>
<proteinExistence type="predicted"/>
<sequence length="104" mass="11014">MLAVFDRECEVEQHQVGSGGENIARDVLERFAGLDFKPGAGKNVDKLTTNGLVVLNDIDQRHGFRSPLGCLATIMAAKLQVCTARGAKVTELFASGGVLSASHS</sequence>
<evidence type="ECO:0000313" key="1">
    <source>
        <dbReference type="EMBL" id="EBA38917.1"/>
    </source>
</evidence>
<organism evidence="1 2">
    <name type="scientific">Collinsella aerofaciens (strain ATCC 25986 / DSM 3979 / JCM 10188 / KCTC 3647 / NCTC 11838 / VPI 1003)</name>
    <dbReference type="NCBI Taxonomy" id="411903"/>
    <lineage>
        <taxon>Bacteria</taxon>
        <taxon>Bacillati</taxon>
        <taxon>Actinomycetota</taxon>
        <taxon>Coriobacteriia</taxon>
        <taxon>Coriobacteriales</taxon>
        <taxon>Coriobacteriaceae</taxon>
        <taxon>Collinsella</taxon>
    </lineage>
</organism>
<accession>A4EC23</accession>
<reference evidence="1 2" key="2">
    <citation type="submission" date="2007-04" db="EMBL/GenBank/DDBJ databases">
        <authorList>
            <person name="Fulton L."/>
            <person name="Clifton S."/>
            <person name="Fulton B."/>
            <person name="Xu J."/>
            <person name="Minx P."/>
            <person name="Mardis E.R."/>
            <person name="Wilson R.K."/>
        </authorList>
    </citation>
    <scope>NUCLEOTIDE SEQUENCE [LARGE SCALE GENOMIC DNA]</scope>
    <source>
        <strain evidence="2">ATCC 25986 / DSM 3979 / JCM 10188 / KCTC 3647 / NCTC 11838 / VPI 1003</strain>
    </source>
</reference>
<comment type="caution">
    <text evidence="1">The sequence shown here is derived from an EMBL/GenBank/DDBJ whole genome shotgun (WGS) entry which is preliminary data.</text>
</comment>
<dbReference type="AlphaFoldDB" id="A4EC23"/>
<dbReference type="Proteomes" id="UP000002979">
    <property type="component" value="Unassembled WGS sequence"/>
</dbReference>
<gene>
    <name evidence="1" type="ORF">COLAER_02003</name>
</gene>
<evidence type="ECO:0000313" key="2">
    <source>
        <dbReference type="Proteomes" id="UP000002979"/>
    </source>
</evidence>
<name>A4EC23_COLAA</name>